<feature type="transmembrane region" description="Helical" evidence="7">
    <location>
        <begin position="97"/>
        <end position="118"/>
    </location>
</feature>
<feature type="transmembrane region" description="Helical" evidence="7">
    <location>
        <begin position="130"/>
        <end position="151"/>
    </location>
</feature>
<comment type="catalytic activity">
    <reaction evidence="7">
        <text>L-cysteinyl-[protein] + hexadecanoyl-CoA = S-hexadecanoyl-L-cysteinyl-[protein] + CoA</text>
        <dbReference type="Rhea" id="RHEA:36683"/>
        <dbReference type="Rhea" id="RHEA-COMP:10131"/>
        <dbReference type="Rhea" id="RHEA-COMP:11032"/>
        <dbReference type="ChEBI" id="CHEBI:29950"/>
        <dbReference type="ChEBI" id="CHEBI:57287"/>
        <dbReference type="ChEBI" id="CHEBI:57379"/>
        <dbReference type="ChEBI" id="CHEBI:74151"/>
        <dbReference type="EC" id="2.3.1.225"/>
    </reaction>
</comment>
<comment type="subcellular location">
    <subcellularLocation>
        <location evidence="1">Membrane</location>
        <topology evidence="1">Multi-pass membrane protein</topology>
    </subcellularLocation>
</comment>
<keyword evidence="6 7" id="KW-0012">Acyltransferase</keyword>
<evidence type="ECO:0000313" key="10">
    <source>
        <dbReference type="Proteomes" id="UP001642464"/>
    </source>
</evidence>
<reference evidence="9 10" key="1">
    <citation type="submission" date="2024-02" db="EMBL/GenBank/DDBJ databases">
        <authorList>
            <person name="Chen Y."/>
            <person name="Shah S."/>
            <person name="Dougan E. K."/>
            <person name="Thang M."/>
            <person name="Chan C."/>
        </authorList>
    </citation>
    <scope>NUCLEOTIDE SEQUENCE [LARGE SCALE GENOMIC DNA]</scope>
</reference>
<accession>A0ABP0NDW7</accession>
<proteinExistence type="inferred from homology"/>
<protein>
    <recommendedName>
        <fullName evidence="7">Palmitoyltransferase</fullName>
        <ecNumber evidence="7">2.3.1.225</ecNumber>
    </recommendedName>
</protein>
<feature type="domain" description="Palmitoyltransferase DHHC" evidence="8">
    <location>
        <begin position="173"/>
        <end position="285"/>
    </location>
</feature>
<comment type="caution">
    <text evidence="9">The sequence shown here is derived from an EMBL/GenBank/DDBJ whole genome shotgun (WGS) entry which is preliminary data.</text>
</comment>
<sequence length="354" mass="39517">MQSVRAGPSPVGSYLPAVALQPRPAVYMGDHGPPYQHMMQLMAPAMNDASPVNQTLTTVTAVSTQAKEEELEPDDEQSVAEDKKLEYVYCGIDWKPFLPTALVSSTVAGAICVFLIQIPIICRATGMREVALYTTFGVLFLITLGCMMYTINADPGLSRRTRNVSHDIEEGLPQRAHKSRQYDHPIRRYDHYCKWVNNVIGLDVPGLLNHREFILMVGGLIAIALLGVLMDLWVAILLAEEGSLDAEVAVALHLGYSVALLAVAGPIMKIHFGLISRNELAQEWRSNQHYVANNTSKGDNVYVEELSDDEFNEIFDRGEFIYDKNRNPFDHGFARNCLNFWCKPRWPADSSGNF</sequence>
<evidence type="ECO:0000256" key="2">
    <source>
        <dbReference type="ARBA" id="ARBA00022679"/>
    </source>
</evidence>
<dbReference type="Pfam" id="PF01529">
    <property type="entry name" value="DHHC"/>
    <property type="match status" value="1"/>
</dbReference>
<dbReference type="InterPro" id="IPR039859">
    <property type="entry name" value="PFA4/ZDH16/20/ERF2-like"/>
</dbReference>
<keyword evidence="2 7" id="KW-0808">Transferase</keyword>
<evidence type="ECO:0000256" key="1">
    <source>
        <dbReference type="ARBA" id="ARBA00004141"/>
    </source>
</evidence>
<dbReference type="EMBL" id="CAXAMM010027836">
    <property type="protein sequence ID" value="CAK9061658.1"/>
    <property type="molecule type" value="Genomic_DNA"/>
</dbReference>
<gene>
    <name evidence="9" type="ORF">SCF082_LOCUS32263</name>
</gene>
<feature type="transmembrane region" description="Helical" evidence="7">
    <location>
        <begin position="213"/>
        <end position="236"/>
    </location>
</feature>
<dbReference type="Proteomes" id="UP001642464">
    <property type="component" value="Unassembled WGS sequence"/>
</dbReference>
<evidence type="ECO:0000256" key="4">
    <source>
        <dbReference type="ARBA" id="ARBA00022989"/>
    </source>
</evidence>
<evidence type="ECO:0000313" key="9">
    <source>
        <dbReference type="EMBL" id="CAK9061658.1"/>
    </source>
</evidence>
<evidence type="ECO:0000256" key="7">
    <source>
        <dbReference type="RuleBase" id="RU079119"/>
    </source>
</evidence>
<name>A0ABP0NDW7_9DINO</name>
<evidence type="ECO:0000256" key="5">
    <source>
        <dbReference type="ARBA" id="ARBA00023136"/>
    </source>
</evidence>
<keyword evidence="4 7" id="KW-1133">Transmembrane helix</keyword>
<keyword evidence="10" id="KW-1185">Reference proteome</keyword>
<evidence type="ECO:0000259" key="8">
    <source>
        <dbReference type="Pfam" id="PF01529"/>
    </source>
</evidence>
<dbReference type="EC" id="2.3.1.225" evidence="7"/>
<keyword evidence="5 7" id="KW-0472">Membrane</keyword>
<comment type="similarity">
    <text evidence="7">Belongs to the DHHC palmitoyltransferase family.</text>
</comment>
<keyword evidence="3 7" id="KW-0812">Transmembrane</keyword>
<evidence type="ECO:0000256" key="3">
    <source>
        <dbReference type="ARBA" id="ARBA00022692"/>
    </source>
</evidence>
<feature type="transmembrane region" description="Helical" evidence="7">
    <location>
        <begin position="248"/>
        <end position="268"/>
    </location>
</feature>
<comment type="domain">
    <text evidence="7">The DHHC domain is required for palmitoyltransferase activity.</text>
</comment>
<dbReference type="InterPro" id="IPR001594">
    <property type="entry name" value="Palmitoyltrfase_DHHC"/>
</dbReference>
<organism evidence="9 10">
    <name type="scientific">Durusdinium trenchii</name>
    <dbReference type="NCBI Taxonomy" id="1381693"/>
    <lineage>
        <taxon>Eukaryota</taxon>
        <taxon>Sar</taxon>
        <taxon>Alveolata</taxon>
        <taxon>Dinophyceae</taxon>
        <taxon>Suessiales</taxon>
        <taxon>Symbiodiniaceae</taxon>
        <taxon>Durusdinium</taxon>
    </lineage>
</organism>
<dbReference type="PROSITE" id="PS50216">
    <property type="entry name" value="DHHC"/>
    <property type="match status" value="1"/>
</dbReference>
<evidence type="ECO:0000256" key="6">
    <source>
        <dbReference type="ARBA" id="ARBA00023315"/>
    </source>
</evidence>
<dbReference type="PANTHER" id="PTHR22883">
    <property type="entry name" value="ZINC FINGER DHHC DOMAIN CONTAINING PROTEIN"/>
    <property type="match status" value="1"/>
</dbReference>